<dbReference type="EMBL" id="BIFS01000002">
    <property type="protein sequence ID" value="GCE22056.1"/>
    <property type="molecule type" value="Genomic_DNA"/>
</dbReference>
<dbReference type="InterPro" id="IPR009057">
    <property type="entry name" value="Homeodomain-like_sf"/>
</dbReference>
<name>A0A402ASH6_9CHLR</name>
<keyword evidence="3" id="KW-1185">Reference proteome</keyword>
<dbReference type="PANTHER" id="PTHR35004:SF6">
    <property type="entry name" value="TRANSPOSASE"/>
    <property type="match status" value="1"/>
</dbReference>
<dbReference type="SUPFAM" id="SSF46689">
    <property type="entry name" value="Homeodomain-like"/>
    <property type="match status" value="1"/>
</dbReference>
<organism evidence="2 3">
    <name type="scientific">Dictyobacter kobayashii</name>
    <dbReference type="NCBI Taxonomy" id="2014872"/>
    <lineage>
        <taxon>Bacteria</taxon>
        <taxon>Bacillati</taxon>
        <taxon>Chloroflexota</taxon>
        <taxon>Ktedonobacteria</taxon>
        <taxon>Ktedonobacterales</taxon>
        <taxon>Dictyobacteraceae</taxon>
        <taxon>Dictyobacter</taxon>
    </lineage>
</organism>
<dbReference type="Gene3D" id="2.30.30.130">
    <property type="entry name" value="Transposase, Mu, C-terminal"/>
    <property type="match status" value="1"/>
</dbReference>
<dbReference type="InterPro" id="IPR015378">
    <property type="entry name" value="Transposase-like_Mu_C"/>
</dbReference>
<dbReference type="Pfam" id="PF00665">
    <property type="entry name" value="rve"/>
    <property type="match status" value="1"/>
</dbReference>
<evidence type="ECO:0000259" key="1">
    <source>
        <dbReference type="PROSITE" id="PS50994"/>
    </source>
</evidence>
<dbReference type="InterPro" id="IPR055247">
    <property type="entry name" value="InsJ-like_HTH"/>
</dbReference>
<dbReference type="PROSITE" id="PS50994">
    <property type="entry name" value="INTEGRASE"/>
    <property type="match status" value="1"/>
</dbReference>
<sequence length="492" mass="56178">MTKLPVPPLTALSEEQRAQAQGRFAIIRPALEDGVTQAFIARTHEIPPSTIQRWVKLYREGGLAGLADQAVRRDKGKSRRLPVEAITLIEGLALQTPPRSIASIHRQICIIAKERGWPEPGYDKVRQVIKNLDPALTTLAHQGAAAYREEFDLLYRREATHANAMWQADHTPLDVMLLDEEGKPAKPYLTAIEDDYSRLIVGYRLSFQAATAMTTALTLRQAIWSKDDPRWSACGIPTVFYTDHGSDFTSKHLEQVAGDIGMELVFSKIGVPRGRGKVERFFRSVDQLFLQDVPGYSPKGYPEAKAVFTLPAFEQRFRKWLLEDFHHRVHSETGFIPKDRWEAGGYVPRMPTSLEQLDLLLLTVAKTRRVQQDGIHFQNHRYMDITLAAFVKEEVLIRYDPADMGEIHVFYQDRFLCRAICAELSDRKVTLKEIEQVRTARRKQIRAELNPREAMVNRYVEMHHAPPPVPKTVVTEPAPVEARTKLKRYIND</sequence>
<dbReference type="InterPro" id="IPR001584">
    <property type="entry name" value="Integrase_cat-core"/>
</dbReference>
<dbReference type="InterPro" id="IPR012337">
    <property type="entry name" value="RNaseH-like_sf"/>
</dbReference>
<evidence type="ECO:0000313" key="3">
    <source>
        <dbReference type="Proteomes" id="UP000287188"/>
    </source>
</evidence>
<dbReference type="InterPro" id="IPR009004">
    <property type="entry name" value="Transposase_Mu_C"/>
</dbReference>
<evidence type="ECO:0000313" key="2">
    <source>
        <dbReference type="EMBL" id="GCE22056.1"/>
    </source>
</evidence>
<gene>
    <name evidence="2" type="ORF">KDK_58560</name>
</gene>
<dbReference type="Gene3D" id="3.30.420.10">
    <property type="entry name" value="Ribonuclease H-like superfamily/Ribonuclease H"/>
    <property type="match status" value="1"/>
</dbReference>
<dbReference type="GO" id="GO:0015074">
    <property type="term" value="P:DNA integration"/>
    <property type="evidence" value="ECO:0007669"/>
    <property type="project" value="InterPro"/>
</dbReference>
<dbReference type="GO" id="GO:0003676">
    <property type="term" value="F:nucleic acid binding"/>
    <property type="evidence" value="ECO:0007669"/>
    <property type="project" value="InterPro"/>
</dbReference>
<proteinExistence type="predicted"/>
<dbReference type="SUPFAM" id="SSF50610">
    <property type="entry name" value="mu transposase, C-terminal domain"/>
    <property type="match status" value="1"/>
</dbReference>
<dbReference type="OrthoDB" id="150445at2"/>
<dbReference type="AlphaFoldDB" id="A0A402ASH6"/>
<dbReference type="RefSeq" id="WP_126554563.1">
    <property type="nucleotide sequence ID" value="NZ_BIFS01000002.1"/>
</dbReference>
<dbReference type="Gene3D" id="1.10.10.60">
    <property type="entry name" value="Homeodomain-like"/>
    <property type="match status" value="1"/>
</dbReference>
<dbReference type="Pfam" id="PF13518">
    <property type="entry name" value="HTH_28"/>
    <property type="match status" value="1"/>
</dbReference>
<dbReference type="Proteomes" id="UP000287188">
    <property type="component" value="Unassembled WGS sequence"/>
</dbReference>
<protein>
    <submittedName>
        <fullName evidence="2">Transposase</fullName>
    </submittedName>
</protein>
<dbReference type="Pfam" id="PF09299">
    <property type="entry name" value="Mu-transpos_C"/>
    <property type="match status" value="1"/>
</dbReference>
<feature type="domain" description="Integrase catalytic" evidence="1">
    <location>
        <begin position="157"/>
        <end position="345"/>
    </location>
</feature>
<dbReference type="SUPFAM" id="SSF53098">
    <property type="entry name" value="Ribonuclease H-like"/>
    <property type="match status" value="1"/>
</dbReference>
<dbReference type="PANTHER" id="PTHR35004">
    <property type="entry name" value="TRANSPOSASE RV3428C-RELATED"/>
    <property type="match status" value="1"/>
</dbReference>
<dbReference type="InterPro" id="IPR036397">
    <property type="entry name" value="RNaseH_sf"/>
</dbReference>
<comment type="caution">
    <text evidence="2">The sequence shown here is derived from an EMBL/GenBank/DDBJ whole genome shotgun (WGS) entry which is preliminary data.</text>
</comment>
<accession>A0A402ASH6</accession>
<reference evidence="3" key="1">
    <citation type="submission" date="2018-12" db="EMBL/GenBank/DDBJ databases">
        <title>Tengunoibacter tsumagoiensis gen. nov., sp. nov., Dictyobacter kobayashii sp. nov., D. alpinus sp. nov., and D. joshuensis sp. nov. and description of Dictyobacteraceae fam. nov. within the order Ktedonobacterales isolated from Tengu-no-mugimeshi.</title>
        <authorList>
            <person name="Wang C.M."/>
            <person name="Zheng Y."/>
            <person name="Sakai Y."/>
            <person name="Toyoda A."/>
            <person name="Minakuchi Y."/>
            <person name="Abe K."/>
            <person name="Yokota A."/>
            <person name="Yabe S."/>
        </authorList>
    </citation>
    <scope>NUCLEOTIDE SEQUENCE [LARGE SCALE GENOMIC DNA]</scope>
    <source>
        <strain evidence="3">Uno11</strain>
    </source>
</reference>